<name>A0A3N0XBZ1_9FLAO</name>
<dbReference type="Proteomes" id="UP000267623">
    <property type="component" value="Unassembled WGS sequence"/>
</dbReference>
<evidence type="ECO:0000313" key="1">
    <source>
        <dbReference type="EMBL" id="ROI14818.1"/>
    </source>
</evidence>
<protein>
    <submittedName>
        <fullName evidence="1">Uncharacterized protein</fullName>
    </submittedName>
</protein>
<proteinExistence type="predicted"/>
<accession>A0A3N0XBZ1</accession>
<dbReference type="AlphaFoldDB" id="A0A3N0XBZ1"/>
<organism evidence="1 2">
    <name type="scientific">Epilithonimonas hominis</name>
    <dbReference type="NCBI Taxonomy" id="420404"/>
    <lineage>
        <taxon>Bacteria</taxon>
        <taxon>Pseudomonadati</taxon>
        <taxon>Bacteroidota</taxon>
        <taxon>Flavobacteriia</taxon>
        <taxon>Flavobacteriales</taxon>
        <taxon>Weeksellaceae</taxon>
        <taxon>Chryseobacterium group</taxon>
        <taxon>Epilithonimonas</taxon>
    </lineage>
</organism>
<comment type="caution">
    <text evidence="1">The sequence shown here is derived from an EMBL/GenBank/DDBJ whole genome shotgun (WGS) entry which is preliminary data.</text>
</comment>
<dbReference type="RefSeq" id="WP_123280322.1">
    <property type="nucleotide sequence ID" value="NZ_RJTU01000011.1"/>
</dbReference>
<dbReference type="EMBL" id="RJTU01000011">
    <property type="protein sequence ID" value="ROI14818.1"/>
    <property type="molecule type" value="Genomic_DNA"/>
</dbReference>
<reference evidence="2" key="2">
    <citation type="submission" date="2018-11" db="EMBL/GenBank/DDBJ databases">
        <title>Proposal to divide the Flavobacteriaceae and reorganize its genera based on Amino Acid Identity values calculated from whole genome sequences.</title>
        <authorList>
            <person name="Nicholson A.C."/>
            <person name="Gulvik C.A."/>
            <person name="Whitney A.M."/>
            <person name="Humrighouse B.W."/>
            <person name="Bell M."/>
            <person name="Holmes B."/>
            <person name="Steigerwalt A."/>
            <person name="Villarma A."/>
            <person name="Sheth M."/>
            <person name="Batra D."/>
            <person name="Pryor J."/>
            <person name="Bernardet J.-F."/>
            <person name="Hugo C."/>
            <person name="Kampfer P."/>
            <person name="Newman J."/>
            <person name="Mcquiston J."/>
        </authorList>
    </citation>
    <scope>NUCLEOTIDE SEQUENCE [LARGE SCALE GENOMIC DNA]</scope>
    <source>
        <strain evidence="2">DSM 22165</strain>
    </source>
</reference>
<gene>
    <name evidence="1" type="ORF">EGH73_01240</name>
</gene>
<reference evidence="2" key="1">
    <citation type="submission" date="2018-11" db="EMBL/GenBank/DDBJ databases">
        <title>Proposal to divide the Flavobacteriaceae and reorganize its genera based on Amino Acid Identity values calculated from whole genome sequences.</title>
        <authorList>
            <person name="Nicholson A.C."/>
            <person name="Gulvik C.A."/>
            <person name="Whitney A.M."/>
            <person name="Humrighouse B.W."/>
            <person name="Bell M."/>
            <person name="Holmes B."/>
            <person name="Steigerwalt A."/>
            <person name="Villarma A."/>
            <person name="Sheth M."/>
            <person name="Batra D."/>
            <person name="Pryor J."/>
            <person name="Bernardet J.-F."/>
            <person name="Hugo C."/>
            <person name="Kampfer P."/>
            <person name="Newman J."/>
            <person name="Mcquiston J.R."/>
        </authorList>
    </citation>
    <scope>NUCLEOTIDE SEQUENCE [LARGE SCALE GENOMIC DNA]</scope>
    <source>
        <strain evidence="2">DSM 22165</strain>
    </source>
</reference>
<evidence type="ECO:0000313" key="2">
    <source>
        <dbReference type="Proteomes" id="UP000267623"/>
    </source>
</evidence>
<sequence>MSKIHCFQRYHQKENVVTNNTMLLFSRLYHHSPKKFEVFLQAIVDSSIELKIGVGFAHQEKSSKSVPDGIISFVALTFNDIIKAFREQVNVDLLEIIEDFNMFCDESRLLPKDNPRLLVVPCGDSIKDNFRFRIYYDPITRKHTHATHLGIYNAKKVQGISKIANVVEANYDVMK</sequence>